<keyword evidence="6 11" id="KW-0274">FAD</keyword>
<evidence type="ECO:0000256" key="7">
    <source>
        <dbReference type="ARBA" id="ARBA00022982"/>
    </source>
</evidence>
<evidence type="ECO:0000256" key="11">
    <source>
        <dbReference type="PIRSR" id="PIRSR006816-1"/>
    </source>
</evidence>
<evidence type="ECO:0000259" key="14">
    <source>
        <dbReference type="PROSITE" id="PS51384"/>
    </source>
</evidence>
<keyword evidence="2" id="KW-0813">Transport</keyword>
<comment type="similarity">
    <text evidence="1">Belongs to the PyrK family.</text>
</comment>
<dbReference type="GO" id="GO:0006221">
    <property type="term" value="P:pyrimidine nucleotide biosynthetic process"/>
    <property type="evidence" value="ECO:0007669"/>
    <property type="project" value="InterPro"/>
</dbReference>
<dbReference type="GO" id="GO:0016491">
    <property type="term" value="F:oxidoreductase activity"/>
    <property type="evidence" value="ECO:0007669"/>
    <property type="project" value="InterPro"/>
</dbReference>
<dbReference type="SUPFAM" id="SSF63380">
    <property type="entry name" value="Riboflavin synthase domain-like"/>
    <property type="match status" value="1"/>
</dbReference>
<proteinExistence type="inferred from homology"/>
<comment type="cofactor">
    <cofactor evidence="10">
        <name>[2Fe-2S] cluster</name>
        <dbReference type="ChEBI" id="CHEBI:190135"/>
    </cofactor>
</comment>
<dbReference type="STRING" id="417292.SAMN05421806_103120"/>
<dbReference type="GO" id="GO:0051537">
    <property type="term" value="F:2 iron, 2 sulfur cluster binding"/>
    <property type="evidence" value="ECO:0007669"/>
    <property type="project" value="UniProtKB-KW"/>
</dbReference>
<reference evidence="15 16" key="1">
    <citation type="submission" date="2016-10" db="EMBL/GenBank/DDBJ databases">
        <authorList>
            <person name="de Groot N.N."/>
        </authorList>
    </citation>
    <scope>NUCLEOTIDE SEQUENCE [LARGE SCALE GENOMIC DNA]</scope>
    <source>
        <strain evidence="15 16">CGMCC 4.5727</strain>
    </source>
</reference>
<feature type="binding site" evidence="12">
    <location>
        <position position="236"/>
    </location>
    <ligand>
        <name>[2Fe-2S] cluster</name>
        <dbReference type="ChEBI" id="CHEBI:190135"/>
    </ligand>
</feature>
<keyword evidence="3 11" id="KW-0285">Flavoprotein</keyword>
<dbReference type="PANTHER" id="PTHR43513:SF3">
    <property type="entry name" value="DIHYDROOROTATE DEHYDROGENASE B (NAD(+)), ELECTRON TRANSFER SUBUNIT-RELATED"/>
    <property type="match status" value="1"/>
</dbReference>
<evidence type="ECO:0000256" key="13">
    <source>
        <dbReference type="SAM" id="MobiDB-lite"/>
    </source>
</evidence>
<evidence type="ECO:0000256" key="8">
    <source>
        <dbReference type="ARBA" id="ARBA00023004"/>
    </source>
</evidence>
<dbReference type="Gene3D" id="2.10.240.10">
    <property type="entry name" value="Dihydroorotate dehydrogenase, electron transfer subunit"/>
    <property type="match status" value="1"/>
</dbReference>
<keyword evidence="7" id="KW-0249">Electron transport</keyword>
<sequence length="293" mass="30305">MPRQPRPTPVQRTAEILSLDPAGAYHRLVLRAEDSAASVSPGHFAALAIGGRDSAMLLRRAFSIHRADPAAGTIELVFAEHGRGTRALAGHRPGDTVDLIAPLGTPFPLPDGPVGAVLVGGGYGSAPLFALAERILDRGGRVGFVLGAATADRLFGVGLARSLTRHVAVVTDDGSYGARGRVTEPLAAMIRELGATEVHSCGPMPMLKAVTGIATAEGARSHTAVEEAMACGIGICMTCVLPVVGKDGVTRFLRSCTSGPVFDGARVRWDDAGTLPPDLEGADAMHPGRESAR</sequence>
<evidence type="ECO:0000256" key="1">
    <source>
        <dbReference type="ARBA" id="ARBA00006422"/>
    </source>
</evidence>
<dbReference type="RefSeq" id="WP_093608476.1">
    <property type="nucleotide sequence ID" value="NZ_FNFF01000003.1"/>
</dbReference>
<dbReference type="SUPFAM" id="SSF52343">
    <property type="entry name" value="Ferredoxin reductase-like, C-terminal NADP-linked domain"/>
    <property type="match status" value="1"/>
</dbReference>
<comment type="cofactor">
    <cofactor evidence="11">
        <name>FAD</name>
        <dbReference type="ChEBI" id="CHEBI:57692"/>
    </cofactor>
    <text evidence="11">Binds 1 FAD per subunit.</text>
</comment>
<evidence type="ECO:0000256" key="3">
    <source>
        <dbReference type="ARBA" id="ARBA00022630"/>
    </source>
</evidence>
<evidence type="ECO:0000256" key="2">
    <source>
        <dbReference type="ARBA" id="ARBA00022448"/>
    </source>
</evidence>
<dbReference type="Gene3D" id="2.40.30.10">
    <property type="entry name" value="Translation factors"/>
    <property type="match status" value="1"/>
</dbReference>
<feature type="binding site" evidence="11">
    <location>
        <begin position="60"/>
        <end position="63"/>
    </location>
    <ligand>
        <name>FAD</name>
        <dbReference type="ChEBI" id="CHEBI:57692"/>
    </ligand>
</feature>
<dbReference type="PANTHER" id="PTHR43513">
    <property type="entry name" value="DIHYDROOROTATE DEHYDROGENASE B (NAD(+)), ELECTRON TRANSFER SUBUNIT"/>
    <property type="match status" value="1"/>
</dbReference>
<evidence type="ECO:0000256" key="12">
    <source>
        <dbReference type="PIRSR" id="PIRSR006816-2"/>
    </source>
</evidence>
<feature type="binding site" evidence="11">
    <location>
        <begin position="84"/>
        <end position="85"/>
    </location>
    <ligand>
        <name>FAD</name>
        <dbReference type="ChEBI" id="CHEBI:57692"/>
    </ligand>
</feature>
<dbReference type="InterPro" id="IPR019480">
    <property type="entry name" value="Dihydroorotate_DH_Fe-S-bd"/>
</dbReference>
<dbReference type="PROSITE" id="PS51384">
    <property type="entry name" value="FAD_FR"/>
    <property type="match status" value="1"/>
</dbReference>
<feature type="region of interest" description="Disordered" evidence="13">
    <location>
        <begin position="273"/>
        <end position="293"/>
    </location>
</feature>
<evidence type="ECO:0000256" key="6">
    <source>
        <dbReference type="ARBA" id="ARBA00022827"/>
    </source>
</evidence>
<feature type="binding site" evidence="12">
    <location>
        <position position="231"/>
    </location>
    <ligand>
        <name>[2Fe-2S] cluster</name>
        <dbReference type="ChEBI" id="CHEBI:190135"/>
    </ligand>
</feature>
<dbReference type="Gene3D" id="3.40.50.80">
    <property type="entry name" value="Nucleotide-binding domain of ferredoxin-NADP reductase (FNR) module"/>
    <property type="match status" value="1"/>
</dbReference>
<name>A0A1G8XCG8_9ACTN</name>
<comment type="cofactor">
    <cofactor evidence="12">
        <name>[2Fe-2S] cluster</name>
        <dbReference type="ChEBI" id="CHEBI:190135"/>
    </cofactor>
    <text evidence="12">Binds 1 [2Fe-2S] cluster per subunit.</text>
</comment>
<dbReference type="InterPro" id="IPR017938">
    <property type="entry name" value="Riboflavin_synthase-like_b-brl"/>
</dbReference>
<keyword evidence="9 12" id="KW-0411">Iron-sulfur</keyword>
<dbReference type="Pfam" id="PF10418">
    <property type="entry name" value="DHODB_Fe-S_bind"/>
    <property type="match status" value="1"/>
</dbReference>
<dbReference type="InterPro" id="IPR039261">
    <property type="entry name" value="FNR_nucleotide-bd"/>
</dbReference>
<dbReference type="CDD" id="cd06218">
    <property type="entry name" value="DHOD_e_trans"/>
    <property type="match status" value="1"/>
</dbReference>
<dbReference type="OrthoDB" id="9796486at2"/>
<protein>
    <submittedName>
        <fullName evidence="15">Dihydroorotate dehydrogenase electron transfer subunit</fullName>
    </submittedName>
</protein>
<evidence type="ECO:0000256" key="9">
    <source>
        <dbReference type="ARBA" id="ARBA00023014"/>
    </source>
</evidence>
<evidence type="ECO:0000313" key="15">
    <source>
        <dbReference type="EMBL" id="SDJ88066.1"/>
    </source>
</evidence>
<gene>
    <name evidence="15" type="ORF">SAMN05421806_103120</name>
</gene>
<dbReference type="PIRSF" id="PIRSF006816">
    <property type="entry name" value="Cyc3_hyd_g"/>
    <property type="match status" value="1"/>
</dbReference>
<dbReference type="InterPro" id="IPR037117">
    <property type="entry name" value="Dihydroorotate_DH_ele_sf"/>
</dbReference>
<evidence type="ECO:0000256" key="10">
    <source>
        <dbReference type="ARBA" id="ARBA00034078"/>
    </source>
</evidence>
<organism evidence="15 16">
    <name type="scientific">Streptomyces indicus</name>
    <dbReference type="NCBI Taxonomy" id="417292"/>
    <lineage>
        <taxon>Bacteria</taxon>
        <taxon>Bacillati</taxon>
        <taxon>Actinomycetota</taxon>
        <taxon>Actinomycetes</taxon>
        <taxon>Kitasatosporales</taxon>
        <taxon>Streptomycetaceae</taxon>
        <taxon>Streptomyces</taxon>
    </lineage>
</organism>
<evidence type="ECO:0000313" key="16">
    <source>
        <dbReference type="Proteomes" id="UP000199155"/>
    </source>
</evidence>
<dbReference type="AlphaFoldDB" id="A0A1G8XCG8"/>
<dbReference type="InterPro" id="IPR017927">
    <property type="entry name" value="FAD-bd_FR_type"/>
</dbReference>
<feature type="binding site" evidence="12">
    <location>
        <position position="256"/>
    </location>
    <ligand>
        <name>[2Fe-2S] cluster</name>
        <dbReference type="ChEBI" id="CHEBI:190135"/>
    </ligand>
</feature>
<dbReference type="Proteomes" id="UP000199155">
    <property type="component" value="Unassembled WGS sequence"/>
</dbReference>
<dbReference type="EMBL" id="FNFF01000003">
    <property type="protein sequence ID" value="SDJ88066.1"/>
    <property type="molecule type" value="Genomic_DNA"/>
</dbReference>
<evidence type="ECO:0000256" key="4">
    <source>
        <dbReference type="ARBA" id="ARBA00022714"/>
    </source>
</evidence>
<keyword evidence="16" id="KW-1185">Reference proteome</keyword>
<keyword evidence="5 12" id="KW-0479">Metal-binding</keyword>
<keyword evidence="8 12" id="KW-0408">Iron</keyword>
<dbReference type="GO" id="GO:0050660">
    <property type="term" value="F:flavin adenine dinucleotide binding"/>
    <property type="evidence" value="ECO:0007669"/>
    <property type="project" value="InterPro"/>
</dbReference>
<dbReference type="GO" id="GO:0046872">
    <property type="term" value="F:metal ion binding"/>
    <property type="evidence" value="ECO:0007669"/>
    <property type="project" value="UniProtKB-KW"/>
</dbReference>
<dbReference type="InterPro" id="IPR012165">
    <property type="entry name" value="Cyt_c3_hydrogenase_gsu"/>
</dbReference>
<feature type="domain" description="FAD-binding FR-type" evidence="14">
    <location>
        <begin position="3"/>
        <end position="109"/>
    </location>
</feature>
<evidence type="ECO:0000256" key="5">
    <source>
        <dbReference type="ARBA" id="ARBA00022723"/>
    </source>
</evidence>
<feature type="binding site" evidence="12">
    <location>
        <position position="239"/>
    </location>
    <ligand>
        <name>[2Fe-2S] cluster</name>
        <dbReference type="ChEBI" id="CHEBI:190135"/>
    </ligand>
</feature>
<keyword evidence="4 12" id="KW-0001">2Fe-2S</keyword>
<dbReference type="InterPro" id="IPR050353">
    <property type="entry name" value="PyrK_electron_transfer"/>
</dbReference>
<accession>A0A1G8XCG8</accession>